<evidence type="ECO:0000313" key="3">
    <source>
        <dbReference type="Proteomes" id="UP001487740"/>
    </source>
</evidence>
<dbReference type="EMBL" id="JARAKH010000026">
    <property type="protein sequence ID" value="KAK8390053.1"/>
    <property type="molecule type" value="Genomic_DNA"/>
</dbReference>
<gene>
    <name evidence="2" type="ORF">O3P69_012934</name>
</gene>
<organism evidence="2 3">
    <name type="scientific">Scylla paramamosain</name>
    <name type="common">Mud crab</name>
    <dbReference type="NCBI Taxonomy" id="85552"/>
    <lineage>
        <taxon>Eukaryota</taxon>
        <taxon>Metazoa</taxon>
        <taxon>Ecdysozoa</taxon>
        <taxon>Arthropoda</taxon>
        <taxon>Crustacea</taxon>
        <taxon>Multicrustacea</taxon>
        <taxon>Malacostraca</taxon>
        <taxon>Eumalacostraca</taxon>
        <taxon>Eucarida</taxon>
        <taxon>Decapoda</taxon>
        <taxon>Pleocyemata</taxon>
        <taxon>Brachyura</taxon>
        <taxon>Eubrachyura</taxon>
        <taxon>Portunoidea</taxon>
        <taxon>Portunidae</taxon>
        <taxon>Portuninae</taxon>
        <taxon>Scylla</taxon>
    </lineage>
</organism>
<feature type="compositionally biased region" description="Basic and acidic residues" evidence="1">
    <location>
        <begin position="73"/>
        <end position="82"/>
    </location>
</feature>
<proteinExistence type="predicted"/>
<accession>A0AAW0TSA7</accession>
<comment type="caution">
    <text evidence="2">The sequence shown here is derived from an EMBL/GenBank/DDBJ whole genome shotgun (WGS) entry which is preliminary data.</text>
</comment>
<reference evidence="2 3" key="1">
    <citation type="submission" date="2023-03" db="EMBL/GenBank/DDBJ databases">
        <title>High-quality genome of Scylla paramamosain provides insights in environmental adaptation.</title>
        <authorList>
            <person name="Zhang L."/>
        </authorList>
    </citation>
    <scope>NUCLEOTIDE SEQUENCE [LARGE SCALE GENOMIC DNA]</scope>
    <source>
        <strain evidence="2">LZ_2023a</strain>
        <tissue evidence="2">Muscle</tissue>
    </source>
</reference>
<sequence>MGLAGVPCWLDVGLMGSSQSPPGLPGSDPSMLLIAAGMGESGVRLVGWLTVRGEGVRSVMQHTTSHHTTPLFAREEQLPHSS</sequence>
<dbReference type="AlphaFoldDB" id="A0AAW0TSA7"/>
<evidence type="ECO:0000256" key="1">
    <source>
        <dbReference type="SAM" id="MobiDB-lite"/>
    </source>
</evidence>
<dbReference type="Proteomes" id="UP001487740">
    <property type="component" value="Unassembled WGS sequence"/>
</dbReference>
<protein>
    <submittedName>
        <fullName evidence="2">Uncharacterized protein</fullName>
    </submittedName>
</protein>
<keyword evidence="3" id="KW-1185">Reference proteome</keyword>
<feature type="region of interest" description="Disordered" evidence="1">
    <location>
        <begin position="60"/>
        <end position="82"/>
    </location>
</feature>
<name>A0AAW0TSA7_SCYPA</name>
<evidence type="ECO:0000313" key="2">
    <source>
        <dbReference type="EMBL" id="KAK8390053.1"/>
    </source>
</evidence>